<evidence type="ECO:0000256" key="3">
    <source>
        <dbReference type="SAM" id="Phobius"/>
    </source>
</evidence>
<feature type="coiled-coil region" evidence="1">
    <location>
        <begin position="391"/>
        <end position="439"/>
    </location>
</feature>
<feature type="transmembrane region" description="Helical" evidence="3">
    <location>
        <begin position="710"/>
        <end position="729"/>
    </location>
</feature>
<feature type="coiled-coil region" evidence="1">
    <location>
        <begin position="471"/>
        <end position="498"/>
    </location>
</feature>
<proteinExistence type="predicted"/>
<accession>A0A8H7RWL3</accession>
<keyword evidence="5" id="KW-1185">Reference proteome</keyword>
<keyword evidence="3" id="KW-0812">Transmembrane</keyword>
<dbReference type="EMBL" id="JAEPRB010000192">
    <property type="protein sequence ID" value="KAG2219164.1"/>
    <property type="molecule type" value="Genomic_DNA"/>
</dbReference>
<feature type="non-terminal residue" evidence="4">
    <location>
        <position position="1"/>
    </location>
</feature>
<organism evidence="4 5">
    <name type="scientific">Circinella minor</name>
    <dbReference type="NCBI Taxonomy" id="1195481"/>
    <lineage>
        <taxon>Eukaryota</taxon>
        <taxon>Fungi</taxon>
        <taxon>Fungi incertae sedis</taxon>
        <taxon>Mucoromycota</taxon>
        <taxon>Mucoromycotina</taxon>
        <taxon>Mucoromycetes</taxon>
        <taxon>Mucorales</taxon>
        <taxon>Lichtheimiaceae</taxon>
        <taxon>Circinella</taxon>
    </lineage>
</organism>
<feature type="coiled-coil region" evidence="1">
    <location>
        <begin position="547"/>
        <end position="630"/>
    </location>
</feature>
<keyword evidence="1" id="KW-0175">Coiled coil</keyword>
<dbReference type="AlphaFoldDB" id="A0A8H7RWL3"/>
<evidence type="ECO:0000256" key="2">
    <source>
        <dbReference type="SAM" id="MobiDB-lite"/>
    </source>
</evidence>
<comment type="caution">
    <text evidence="4">The sequence shown here is derived from an EMBL/GenBank/DDBJ whole genome shotgun (WGS) entry which is preliminary data.</text>
</comment>
<dbReference type="Proteomes" id="UP000646827">
    <property type="component" value="Unassembled WGS sequence"/>
</dbReference>
<feature type="region of interest" description="Disordered" evidence="2">
    <location>
        <begin position="275"/>
        <end position="295"/>
    </location>
</feature>
<feature type="compositionally biased region" description="Low complexity" evidence="2">
    <location>
        <begin position="171"/>
        <end position="184"/>
    </location>
</feature>
<gene>
    <name evidence="4" type="ORF">INT45_002355</name>
</gene>
<name>A0A8H7RWL3_9FUNG</name>
<feature type="region of interest" description="Disordered" evidence="2">
    <location>
        <begin position="212"/>
        <end position="258"/>
    </location>
</feature>
<feature type="region of interest" description="Disordered" evidence="2">
    <location>
        <begin position="157"/>
        <end position="185"/>
    </location>
</feature>
<feature type="compositionally biased region" description="Low complexity" evidence="2">
    <location>
        <begin position="245"/>
        <end position="258"/>
    </location>
</feature>
<sequence length="784" mass="92114">TLIPLEDIADLLKIPVTELPKHARVDKWLRYLDRREKTTGEALITESQKRTIQEYGKVQGKTVFLDPNEFIELLEKLISPLDRSSFITRDGEEEEEEEEEEEDDYEDEEEDDLKDYNEMIMDPRLIPQRQRVTIDHQDENYDNIRPYQQHTFQYNKNHHDEDDNEKNLYTQQKQQQQQQQQQQQRDIYKNNLLDDTTTDPVISHLMDARQRTSKMLNFTPPRFKMRRLGQTEESDNESGVTRGGSPNHPSVSPVSNMSIQDDYDHRNIKIQSKLYTKSSSRPSPPSPSPPQFHDHNVGIEIRPMISVSESLHSQHSSIAQQQRLQEAERRLDKVSQEYDEQIAKLEVDLSSMRHEIVMHKKTISEFQAQENNRMEHITSLEKQLEDSGDKTTKLRQSTEELKDELDEKNEELERLQDTLQKAMNKLKYVENNFDQLYQEYNAQKAAQEKITELQLRLDQEIEGSQSLFVELEDKQKENKRMKHIIDDMKTDLDEARRRAAQIVVPVKSLGDELGESSSILLDTKEVQTEQLDQEQLLSINMRDQEKLESLGIVLAKTEEQLEETEGRLEFSEQRADELEGKLIKMEQDLKKVKRRRDELQEENTDILHEMEILEANLKRQMATKDQISKKKVNTIGIQSDIIELCDTCGYIAAEHEDAIYDLTQRVQDQAETIHRVRTLNTRKNDSTVTEYISMAHHTLFHKTTKSARTWRILLFLIIIYTIIQSFVFIQNMFAKVSYGVEDYPYVTLYPLPVGPYTSRNKFIDEFIFWLQNLLLDAEDYAVAQ</sequence>
<feature type="region of interest" description="Disordered" evidence="2">
    <location>
        <begin position="85"/>
        <end position="111"/>
    </location>
</feature>
<keyword evidence="3" id="KW-0472">Membrane</keyword>
<feature type="compositionally biased region" description="Acidic residues" evidence="2">
    <location>
        <begin position="91"/>
        <end position="111"/>
    </location>
</feature>
<evidence type="ECO:0000313" key="4">
    <source>
        <dbReference type="EMBL" id="KAG2219164.1"/>
    </source>
</evidence>
<protein>
    <submittedName>
        <fullName evidence="4">Uncharacterized protein</fullName>
    </submittedName>
</protein>
<dbReference type="OrthoDB" id="2266875at2759"/>
<evidence type="ECO:0000256" key="1">
    <source>
        <dbReference type="SAM" id="Coils"/>
    </source>
</evidence>
<keyword evidence="3" id="KW-1133">Transmembrane helix</keyword>
<feature type="coiled-coil region" evidence="1">
    <location>
        <begin position="317"/>
        <end position="355"/>
    </location>
</feature>
<reference evidence="4 5" key="1">
    <citation type="submission" date="2020-12" db="EMBL/GenBank/DDBJ databases">
        <title>Metabolic potential, ecology and presence of endohyphal bacteria is reflected in genomic diversity of Mucoromycotina.</title>
        <authorList>
            <person name="Muszewska A."/>
            <person name="Okrasinska A."/>
            <person name="Steczkiewicz K."/>
            <person name="Drgas O."/>
            <person name="Orlowska M."/>
            <person name="Perlinska-Lenart U."/>
            <person name="Aleksandrzak-Piekarczyk T."/>
            <person name="Szatraj K."/>
            <person name="Zielenkiewicz U."/>
            <person name="Pilsyk S."/>
            <person name="Malc E."/>
            <person name="Mieczkowski P."/>
            <person name="Kruszewska J.S."/>
            <person name="Biernat P."/>
            <person name="Pawlowska J."/>
        </authorList>
    </citation>
    <scope>NUCLEOTIDE SEQUENCE [LARGE SCALE GENOMIC DNA]</scope>
    <source>
        <strain evidence="4 5">CBS 142.35</strain>
    </source>
</reference>
<evidence type="ECO:0000313" key="5">
    <source>
        <dbReference type="Proteomes" id="UP000646827"/>
    </source>
</evidence>